<reference evidence="4" key="1">
    <citation type="journal article" date="2022" name="Int. J. Mol. Sci.">
        <title>Draft Genome of Tanacetum Coccineum: Genomic Comparison of Closely Related Tanacetum-Family Plants.</title>
        <authorList>
            <person name="Yamashiro T."/>
            <person name="Shiraishi A."/>
            <person name="Nakayama K."/>
            <person name="Satake H."/>
        </authorList>
    </citation>
    <scope>NUCLEOTIDE SEQUENCE</scope>
</reference>
<organism evidence="4 5">
    <name type="scientific">Tanacetum coccineum</name>
    <dbReference type="NCBI Taxonomy" id="301880"/>
    <lineage>
        <taxon>Eukaryota</taxon>
        <taxon>Viridiplantae</taxon>
        <taxon>Streptophyta</taxon>
        <taxon>Embryophyta</taxon>
        <taxon>Tracheophyta</taxon>
        <taxon>Spermatophyta</taxon>
        <taxon>Magnoliopsida</taxon>
        <taxon>eudicotyledons</taxon>
        <taxon>Gunneridae</taxon>
        <taxon>Pentapetalae</taxon>
        <taxon>asterids</taxon>
        <taxon>campanulids</taxon>
        <taxon>Asterales</taxon>
        <taxon>Asteraceae</taxon>
        <taxon>Asteroideae</taxon>
        <taxon>Anthemideae</taxon>
        <taxon>Anthemidinae</taxon>
        <taxon>Tanacetum</taxon>
    </lineage>
</organism>
<proteinExistence type="predicted"/>
<feature type="chain" id="PRO_5045709665" description="Reverse transcriptase domain-containing protein" evidence="3">
    <location>
        <begin position="25"/>
        <end position="350"/>
    </location>
</feature>
<evidence type="ECO:0008006" key="6">
    <source>
        <dbReference type="Google" id="ProtNLM"/>
    </source>
</evidence>
<reference evidence="4" key="2">
    <citation type="submission" date="2022-01" db="EMBL/GenBank/DDBJ databases">
        <authorList>
            <person name="Yamashiro T."/>
            <person name="Shiraishi A."/>
            <person name="Satake H."/>
            <person name="Nakayama K."/>
        </authorList>
    </citation>
    <scope>NUCLEOTIDE SEQUENCE</scope>
</reference>
<keyword evidence="1" id="KW-0175">Coiled coil</keyword>
<name>A0ABQ5BN10_9ASTR</name>
<feature type="signal peptide" evidence="3">
    <location>
        <begin position="1"/>
        <end position="24"/>
    </location>
</feature>
<evidence type="ECO:0000313" key="4">
    <source>
        <dbReference type="EMBL" id="GJT14958.1"/>
    </source>
</evidence>
<sequence length="350" mass="40639">MGVTIVTRAKQLCLLLHQLLPTLPSTPTLSPQASPSNLIGSDDEEPLQSPDYILPGPLEIHIQPASRFPQNEDEREPRDDAEMLRMRREMMRTTRSRRITTRLPADFIPLLLYLPRGEEPGELENLVTVYKDLVSLLEDAQDGRSRISQHKRVEREHAAGLSQATHQELQTYRDHVYVHETHIQAHQAQLQLQRMDRRSYRLMRNMRREMEDMQAELLAHREQQRRARQLGGEDRIPNHQDATEDADNHIYGLVSVLILQGEIQKLEIELWNLKVKGNDVPSYTQRFQELTLICTKFCANETKKINKYIRGLPDNNYGNVKSSKPKTLDETIELANDLMDQKLRTYAEKI</sequence>
<feature type="coiled-coil region" evidence="1">
    <location>
        <begin position="203"/>
        <end position="230"/>
    </location>
</feature>
<evidence type="ECO:0000313" key="5">
    <source>
        <dbReference type="Proteomes" id="UP001151760"/>
    </source>
</evidence>
<feature type="region of interest" description="Disordered" evidence="2">
    <location>
        <begin position="25"/>
        <end position="48"/>
    </location>
</feature>
<gene>
    <name evidence="4" type="ORF">Tco_0873664</name>
</gene>
<dbReference type="Proteomes" id="UP001151760">
    <property type="component" value="Unassembled WGS sequence"/>
</dbReference>
<keyword evidence="3" id="KW-0732">Signal</keyword>
<evidence type="ECO:0000256" key="2">
    <source>
        <dbReference type="SAM" id="MobiDB-lite"/>
    </source>
</evidence>
<feature type="compositionally biased region" description="Low complexity" evidence="2">
    <location>
        <begin position="25"/>
        <end position="36"/>
    </location>
</feature>
<protein>
    <recommendedName>
        <fullName evidence="6">Reverse transcriptase domain-containing protein</fullName>
    </recommendedName>
</protein>
<evidence type="ECO:0000256" key="1">
    <source>
        <dbReference type="SAM" id="Coils"/>
    </source>
</evidence>
<keyword evidence="5" id="KW-1185">Reference proteome</keyword>
<comment type="caution">
    <text evidence="4">The sequence shown here is derived from an EMBL/GenBank/DDBJ whole genome shotgun (WGS) entry which is preliminary data.</text>
</comment>
<evidence type="ECO:0000256" key="3">
    <source>
        <dbReference type="SAM" id="SignalP"/>
    </source>
</evidence>
<dbReference type="EMBL" id="BQNB010013358">
    <property type="protein sequence ID" value="GJT14958.1"/>
    <property type="molecule type" value="Genomic_DNA"/>
</dbReference>
<accession>A0ABQ5BN10</accession>